<proteinExistence type="predicted"/>
<dbReference type="KEGG" id="sacn:SacN8_07415"/>
<dbReference type="PATRIC" id="fig|1028566.6.peg.1461"/>
<dbReference type="GeneID" id="14552025"/>
<dbReference type="Proteomes" id="UP000011281">
    <property type="component" value="Chromosome"/>
</dbReference>
<dbReference type="HOGENOM" id="CLU_1965664_0_0_2"/>
<dbReference type="RefSeq" id="WP_011278348.1">
    <property type="nucleotide sequence ID" value="NC_020246.1"/>
</dbReference>
<evidence type="ECO:0000313" key="1">
    <source>
        <dbReference type="EMBL" id="AGE71446.1"/>
    </source>
</evidence>
<dbReference type="EMBL" id="CP002817">
    <property type="protein sequence ID" value="AGE71446.1"/>
    <property type="molecule type" value="Genomic_DNA"/>
</dbReference>
<reference evidence="1 2" key="1">
    <citation type="journal article" date="2012" name="ISME J.">
        <title>Genomic evidence of rapid, global-scale gene flow in a Sulfolobus species.</title>
        <authorList>
            <person name="Mao D."/>
            <person name="Grogan D."/>
        </authorList>
    </citation>
    <scope>NUCLEOTIDE SEQUENCE [LARGE SCALE GENOMIC DNA]</scope>
    <source>
        <strain evidence="1 2">N8</strain>
    </source>
</reference>
<name>M1IW88_9CREN</name>
<accession>M1IW88</accession>
<sequence length="127" mass="15232">MEREFEVYLNNYDIVKKLCWKVIRESEKGYLTYNELLRRVVELDDTGLVRAKSLAWLKKKVGQLLRDGHLVRFMVRGNWKYVYYTTPKRWREGISSIEGVIRVDYGENKRGKMKWAIKESLKVQAKK</sequence>
<evidence type="ECO:0000313" key="2">
    <source>
        <dbReference type="Proteomes" id="UP000011281"/>
    </source>
</evidence>
<protein>
    <submittedName>
        <fullName evidence="1">Uncharacterized protein</fullName>
    </submittedName>
</protein>
<gene>
    <name evidence="1" type="ORF">SacN8_07415</name>
</gene>
<dbReference type="AlphaFoldDB" id="M1IW88"/>
<organism evidence="2">
    <name type="scientific">Sulfolobus acidocaldarius N8</name>
    <dbReference type="NCBI Taxonomy" id="1028566"/>
    <lineage>
        <taxon>Archaea</taxon>
        <taxon>Thermoproteota</taxon>
        <taxon>Thermoprotei</taxon>
        <taxon>Sulfolobales</taxon>
        <taxon>Sulfolobaceae</taxon>
        <taxon>Sulfolobus</taxon>
    </lineage>
</organism>